<keyword evidence="3 4" id="KW-0648">Protein biosynthesis</keyword>
<dbReference type="KEGG" id="phu:Phum_PHUM455370"/>
<reference evidence="8" key="2">
    <citation type="submission" date="2007-04" db="EMBL/GenBank/DDBJ databases">
        <title>The genome of the human body louse.</title>
        <authorList>
            <consortium name="The Human Body Louse Genome Consortium"/>
            <person name="Kirkness E."/>
            <person name="Walenz B."/>
            <person name="Hass B."/>
            <person name="Bruggner R."/>
            <person name="Strausberg R."/>
        </authorList>
    </citation>
    <scope>NUCLEOTIDE SEQUENCE</scope>
    <source>
        <strain evidence="8">USDA</strain>
    </source>
</reference>
<dbReference type="GO" id="GO:0005853">
    <property type="term" value="C:eukaryotic translation elongation factor 1 complex"/>
    <property type="evidence" value="ECO:0007669"/>
    <property type="project" value="InterPro"/>
</dbReference>
<evidence type="ECO:0000313" key="9">
    <source>
        <dbReference type="EnsemblMetazoa" id="PHUM455370-PA"/>
    </source>
</evidence>
<dbReference type="Gene3D" id="3.30.70.60">
    <property type="match status" value="1"/>
</dbReference>
<feature type="region of interest" description="Disordered" evidence="5">
    <location>
        <begin position="114"/>
        <end position="165"/>
    </location>
</feature>
<dbReference type="EnsemblMetazoa" id="PHUM455370-RA">
    <property type="protein sequence ID" value="PHUM455370-PA"/>
    <property type="gene ID" value="PHUM455370"/>
</dbReference>
<dbReference type="Proteomes" id="UP000009046">
    <property type="component" value="Unassembled WGS sequence"/>
</dbReference>
<dbReference type="PANTHER" id="PTHR11595:SF26">
    <property type="entry name" value="ELONGATION FACTOR 1-DELTA"/>
    <property type="match status" value="1"/>
</dbReference>
<dbReference type="CTD" id="8230541"/>
<evidence type="ECO:0000259" key="7">
    <source>
        <dbReference type="SMART" id="SM01182"/>
    </source>
</evidence>
<dbReference type="HOGENOM" id="CLU_050172_1_0_1"/>
<keyword evidence="2 4" id="KW-0251">Elongation factor</keyword>
<evidence type="ECO:0000256" key="2">
    <source>
        <dbReference type="ARBA" id="ARBA00022768"/>
    </source>
</evidence>
<evidence type="ECO:0000256" key="5">
    <source>
        <dbReference type="SAM" id="MobiDB-lite"/>
    </source>
</evidence>
<evidence type="ECO:0000256" key="3">
    <source>
        <dbReference type="ARBA" id="ARBA00022917"/>
    </source>
</evidence>
<dbReference type="GO" id="GO:0003746">
    <property type="term" value="F:translation elongation factor activity"/>
    <property type="evidence" value="ECO:0007669"/>
    <property type="project" value="UniProtKB-KW"/>
</dbReference>
<dbReference type="SMART" id="SM01182">
    <property type="entry name" value="EF-1_beta_acid"/>
    <property type="match status" value="1"/>
</dbReference>
<keyword evidence="10" id="KW-1185">Reference proteome</keyword>
<evidence type="ECO:0000256" key="4">
    <source>
        <dbReference type="RuleBase" id="RU003791"/>
    </source>
</evidence>
<reference evidence="9" key="3">
    <citation type="submission" date="2020-05" db="UniProtKB">
        <authorList>
            <consortium name="EnsemblMetazoa"/>
        </authorList>
    </citation>
    <scope>IDENTIFICATION</scope>
    <source>
        <strain evidence="9">USDA</strain>
    </source>
</reference>
<dbReference type="SMART" id="SM00888">
    <property type="entry name" value="EF1_GNE"/>
    <property type="match status" value="1"/>
</dbReference>
<feature type="domain" description="Translation elongation factor EF1B beta/delta subunit guanine nucleotide exchange" evidence="6">
    <location>
        <begin position="188"/>
        <end position="274"/>
    </location>
</feature>
<dbReference type="SUPFAM" id="SSF54984">
    <property type="entry name" value="eEF-1beta-like"/>
    <property type="match status" value="1"/>
</dbReference>
<dbReference type="InParanoid" id="E0VUU3"/>
<dbReference type="EMBL" id="AAZO01005541">
    <property type="status" value="NOT_ANNOTATED_CDS"/>
    <property type="molecule type" value="Genomic_DNA"/>
</dbReference>
<dbReference type="PANTHER" id="PTHR11595">
    <property type="entry name" value="EF-HAND AND COILED-COIL DOMAIN-CONTAINING FAMILY MEMBER"/>
    <property type="match status" value="1"/>
</dbReference>
<dbReference type="GeneID" id="8230541"/>
<dbReference type="InterPro" id="IPR036219">
    <property type="entry name" value="eEF-1beta-like_sf"/>
</dbReference>
<dbReference type="InterPro" id="IPR049720">
    <property type="entry name" value="EF1B_bsu/dsu"/>
</dbReference>
<feature type="compositionally biased region" description="Acidic residues" evidence="5">
    <location>
        <begin position="145"/>
        <end position="162"/>
    </location>
</feature>
<dbReference type="InterPro" id="IPR014717">
    <property type="entry name" value="Transl_elong_EF1B/ribsomal_bS6"/>
</dbReference>
<reference evidence="8" key="1">
    <citation type="submission" date="2007-04" db="EMBL/GenBank/DDBJ databases">
        <title>Annotation of Pediculus humanus corporis strain USDA.</title>
        <authorList>
            <person name="Kirkness E."/>
            <person name="Hannick L."/>
            <person name="Hass B."/>
            <person name="Bruggner R."/>
            <person name="Lawson D."/>
            <person name="Bidwell S."/>
            <person name="Joardar V."/>
            <person name="Caler E."/>
            <person name="Walenz B."/>
            <person name="Inman J."/>
            <person name="Schobel S."/>
            <person name="Galinsky K."/>
            <person name="Amedeo P."/>
            <person name="Strausberg R."/>
        </authorList>
    </citation>
    <scope>NUCLEOTIDE SEQUENCE</scope>
    <source>
        <strain evidence="8">USDA</strain>
    </source>
</reference>
<comment type="similarity">
    <text evidence="1 4">Belongs to the EF-1-beta/EF-1-delta family.</text>
</comment>
<dbReference type="EMBL" id="DS235793">
    <property type="protein sequence ID" value="EEB17149.1"/>
    <property type="molecule type" value="Genomic_DNA"/>
</dbReference>
<dbReference type="PROSITE" id="PS00824">
    <property type="entry name" value="EF1BD_1"/>
    <property type="match status" value="1"/>
</dbReference>
<gene>
    <name evidence="9" type="primary">8230541</name>
    <name evidence="8" type="ORF">Phum_PHUM455370</name>
</gene>
<sequence length="274" mass="30617">MASNLASDKFWVNKNMYHDAEKKYYEQMAKGGVSMKKVVNMDAFPKSSLAGEVAKARQHIKSSLECMDKNMYNGLAMTQSSMTAFFEEISNSIINLTKRLEIVEQKLNLVSPQVSTNNAANSQPPASRGSKPPSQPKTKSKDVKEDDDDVDLFGSDSNDEDEDAKKIREQRLAEYAAKKSKKPALVAKSNIILDIKPWDDETDMKEMEKAVRAIQMDGLVWGASKLMPVAFKIFKLQISCVVEDDKVSVDLLTETLEAIEDYIQSVDIAAFNKV</sequence>
<feature type="domain" description="Elongation factor 1 beta central acidic region eukaryote" evidence="7">
    <location>
        <begin position="152"/>
        <end position="179"/>
    </location>
</feature>
<dbReference type="VEuPathDB" id="VectorBase:PHUM455370"/>
<dbReference type="OMA" id="EMESAYM"/>
<feature type="compositionally biased region" description="Polar residues" evidence="5">
    <location>
        <begin position="114"/>
        <end position="125"/>
    </location>
</feature>
<evidence type="ECO:0000259" key="6">
    <source>
        <dbReference type="SMART" id="SM00888"/>
    </source>
</evidence>
<dbReference type="FunFam" id="3.30.70.60:FF:000001">
    <property type="entry name" value="Elongation factor 1-beta 1 like"/>
    <property type="match status" value="1"/>
</dbReference>
<proteinExistence type="inferred from homology"/>
<dbReference type="GO" id="GO:0005085">
    <property type="term" value="F:guanyl-nucleotide exchange factor activity"/>
    <property type="evidence" value="ECO:0007669"/>
    <property type="project" value="TreeGrafter"/>
</dbReference>
<name>E0VUU3_PEDHC</name>
<protein>
    <submittedName>
        <fullName evidence="8 9">Elongation factor 1-delta, putative</fullName>
    </submittedName>
</protein>
<dbReference type="AlphaFoldDB" id="E0VUU3"/>
<dbReference type="InterPro" id="IPR014038">
    <property type="entry name" value="EF1B_bsu/dsu_GNE"/>
</dbReference>
<organism>
    <name type="scientific">Pediculus humanus subsp. corporis</name>
    <name type="common">Body louse</name>
    <dbReference type="NCBI Taxonomy" id="121224"/>
    <lineage>
        <taxon>Eukaryota</taxon>
        <taxon>Metazoa</taxon>
        <taxon>Ecdysozoa</taxon>
        <taxon>Arthropoda</taxon>
        <taxon>Hexapoda</taxon>
        <taxon>Insecta</taxon>
        <taxon>Pterygota</taxon>
        <taxon>Neoptera</taxon>
        <taxon>Paraneoptera</taxon>
        <taxon>Psocodea</taxon>
        <taxon>Troctomorpha</taxon>
        <taxon>Phthiraptera</taxon>
        <taxon>Anoplura</taxon>
        <taxon>Pediculidae</taxon>
        <taxon>Pediculus</taxon>
    </lineage>
</organism>
<dbReference type="OrthoDB" id="331763at2759"/>
<dbReference type="CDD" id="cd00292">
    <property type="entry name" value="EF1B"/>
    <property type="match status" value="1"/>
</dbReference>
<dbReference type="GO" id="GO:0005829">
    <property type="term" value="C:cytosol"/>
    <property type="evidence" value="ECO:0007669"/>
    <property type="project" value="TreeGrafter"/>
</dbReference>
<dbReference type="Pfam" id="PF00736">
    <property type="entry name" value="EF1_GNE"/>
    <property type="match status" value="1"/>
</dbReference>
<dbReference type="InterPro" id="IPR018940">
    <property type="entry name" value="EF-1_beta_acid_region_euk"/>
</dbReference>
<accession>E0VUU3</accession>
<dbReference type="InterPro" id="IPR001326">
    <property type="entry name" value="Transl_elong_EF1B_B/D_CS"/>
</dbReference>
<dbReference type="eggNOG" id="KOG1668">
    <property type="taxonomic scope" value="Eukaryota"/>
</dbReference>
<dbReference type="FunCoup" id="E0VUU3">
    <property type="interactions" value="147"/>
</dbReference>
<evidence type="ECO:0000313" key="8">
    <source>
        <dbReference type="EMBL" id="EEB17149.1"/>
    </source>
</evidence>
<evidence type="ECO:0000256" key="1">
    <source>
        <dbReference type="ARBA" id="ARBA00007411"/>
    </source>
</evidence>
<dbReference type="Pfam" id="PF10587">
    <property type="entry name" value="EF-1_beta_acid"/>
    <property type="match status" value="1"/>
</dbReference>
<dbReference type="STRING" id="121224.E0VUU3"/>
<dbReference type="RefSeq" id="XP_002429887.1">
    <property type="nucleotide sequence ID" value="XM_002429842.1"/>
</dbReference>
<evidence type="ECO:0000313" key="10">
    <source>
        <dbReference type="Proteomes" id="UP000009046"/>
    </source>
</evidence>
<dbReference type="PROSITE" id="PS00825">
    <property type="entry name" value="EF1BD_2"/>
    <property type="match status" value="1"/>
</dbReference>